<protein>
    <recommendedName>
        <fullName evidence="6">Ribonuclease VapC</fullName>
        <shortName evidence="6">RNase VapC</shortName>
        <ecNumber evidence="6">3.1.-.-</ecNumber>
    </recommendedName>
    <alternativeName>
        <fullName evidence="6">Toxin VapC</fullName>
    </alternativeName>
</protein>
<keyword evidence="5 6" id="KW-0460">Magnesium</keyword>
<evidence type="ECO:0000256" key="1">
    <source>
        <dbReference type="ARBA" id="ARBA00022649"/>
    </source>
</evidence>
<evidence type="ECO:0000256" key="2">
    <source>
        <dbReference type="ARBA" id="ARBA00022722"/>
    </source>
</evidence>
<dbReference type="CDD" id="cd18756">
    <property type="entry name" value="PIN_MtVapC15-VapC11-like"/>
    <property type="match status" value="1"/>
</dbReference>
<evidence type="ECO:0000256" key="4">
    <source>
        <dbReference type="ARBA" id="ARBA00022801"/>
    </source>
</evidence>
<keyword evidence="9" id="KW-1185">Reference proteome</keyword>
<dbReference type="AlphaFoldDB" id="A0A0A0J6V5"/>
<reference evidence="8 9" key="1">
    <citation type="submission" date="2013-08" db="EMBL/GenBank/DDBJ databases">
        <title>The genome sequence of Knoellia sinensis.</title>
        <authorList>
            <person name="Zhu W."/>
            <person name="Wang G."/>
        </authorList>
    </citation>
    <scope>NUCLEOTIDE SEQUENCE [LARGE SCALE GENOMIC DNA]</scope>
    <source>
        <strain evidence="8 9">KCTC 19936</strain>
    </source>
</reference>
<comment type="cofactor">
    <cofactor evidence="6">
        <name>Mg(2+)</name>
        <dbReference type="ChEBI" id="CHEBI:18420"/>
    </cofactor>
</comment>
<dbReference type="GO" id="GO:0004540">
    <property type="term" value="F:RNA nuclease activity"/>
    <property type="evidence" value="ECO:0007669"/>
    <property type="project" value="InterPro"/>
</dbReference>
<keyword evidence="2 6" id="KW-0540">Nuclease</keyword>
<dbReference type="InterPro" id="IPR002716">
    <property type="entry name" value="PIN_dom"/>
</dbReference>
<dbReference type="PANTHER" id="PTHR42740:SF1">
    <property type="entry name" value="RIBONUCLEASE VAPC3"/>
    <property type="match status" value="1"/>
</dbReference>
<dbReference type="Gene3D" id="3.40.50.1010">
    <property type="entry name" value="5'-nuclease"/>
    <property type="match status" value="1"/>
</dbReference>
<dbReference type="PANTHER" id="PTHR42740">
    <property type="entry name" value="RIBONUCLEASE VAPC3"/>
    <property type="match status" value="1"/>
</dbReference>
<dbReference type="HAMAP" id="MF_00265">
    <property type="entry name" value="VapC_Nob1"/>
    <property type="match status" value="1"/>
</dbReference>
<dbReference type="InterPro" id="IPR051749">
    <property type="entry name" value="PINc/VapC_TA_RNase"/>
</dbReference>
<dbReference type="SUPFAM" id="SSF88723">
    <property type="entry name" value="PIN domain-like"/>
    <property type="match status" value="1"/>
</dbReference>
<proteinExistence type="inferred from homology"/>
<name>A0A0A0J6V5_9MICO</name>
<dbReference type="GO" id="GO:0090729">
    <property type="term" value="F:toxin activity"/>
    <property type="evidence" value="ECO:0007669"/>
    <property type="project" value="UniProtKB-KW"/>
</dbReference>
<comment type="function">
    <text evidence="6">Toxic component of a toxin-antitoxin (TA) system. An RNase.</text>
</comment>
<sequence>MVDSSVWIEFLRGTDSAAHLYVRDALLTSPNAVGITEPIAVELLAGPTTAHALTKISQLVESLTLIRLDPNLDFAAAASLHRAARQTGRTVRKMNDCLIAAVAIRHELTLVHRDADFDTIASISSLKTRSFAPTA</sequence>
<evidence type="ECO:0000256" key="5">
    <source>
        <dbReference type="ARBA" id="ARBA00022842"/>
    </source>
</evidence>
<evidence type="ECO:0000313" key="8">
    <source>
        <dbReference type="EMBL" id="KGN32918.1"/>
    </source>
</evidence>
<evidence type="ECO:0000256" key="6">
    <source>
        <dbReference type="HAMAP-Rule" id="MF_00265"/>
    </source>
</evidence>
<organism evidence="8 9">
    <name type="scientific">Knoellia sinensis KCTC 19936</name>
    <dbReference type="NCBI Taxonomy" id="1385520"/>
    <lineage>
        <taxon>Bacteria</taxon>
        <taxon>Bacillati</taxon>
        <taxon>Actinomycetota</taxon>
        <taxon>Actinomycetes</taxon>
        <taxon>Micrococcales</taxon>
        <taxon>Intrasporangiaceae</taxon>
        <taxon>Knoellia</taxon>
    </lineage>
</organism>
<evidence type="ECO:0000259" key="7">
    <source>
        <dbReference type="Pfam" id="PF01850"/>
    </source>
</evidence>
<feature type="domain" description="PIN" evidence="7">
    <location>
        <begin position="1"/>
        <end position="121"/>
    </location>
</feature>
<dbReference type="STRING" id="1385520.N802_16175"/>
<dbReference type="InterPro" id="IPR029060">
    <property type="entry name" value="PIN-like_dom_sf"/>
</dbReference>
<gene>
    <name evidence="6" type="primary">vapC</name>
    <name evidence="8" type="ORF">N802_16175</name>
</gene>
<keyword evidence="4 6" id="KW-0378">Hydrolase</keyword>
<keyword evidence="6" id="KW-0800">Toxin</keyword>
<dbReference type="Proteomes" id="UP000030002">
    <property type="component" value="Unassembled WGS sequence"/>
</dbReference>
<dbReference type="eggNOG" id="COG1487">
    <property type="taxonomic scope" value="Bacteria"/>
</dbReference>
<accession>A0A0A0J6V5</accession>
<dbReference type="GO" id="GO:0000287">
    <property type="term" value="F:magnesium ion binding"/>
    <property type="evidence" value="ECO:0007669"/>
    <property type="project" value="UniProtKB-UniRule"/>
</dbReference>
<evidence type="ECO:0000256" key="3">
    <source>
        <dbReference type="ARBA" id="ARBA00022723"/>
    </source>
</evidence>
<dbReference type="InterPro" id="IPR022907">
    <property type="entry name" value="VapC_family"/>
</dbReference>
<feature type="binding site" evidence="6">
    <location>
        <position position="3"/>
    </location>
    <ligand>
        <name>Mg(2+)</name>
        <dbReference type="ChEBI" id="CHEBI:18420"/>
    </ligand>
</feature>
<dbReference type="EC" id="3.1.-.-" evidence="6"/>
<evidence type="ECO:0000313" key="9">
    <source>
        <dbReference type="Proteomes" id="UP000030002"/>
    </source>
</evidence>
<feature type="binding site" evidence="6">
    <location>
        <position position="96"/>
    </location>
    <ligand>
        <name>Mg(2+)</name>
        <dbReference type="ChEBI" id="CHEBI:18420"/>
    </ligand>
</feature>
<keyword evidence="1 6" id="KW-1277">Toxin-antitoxin system</keyword>
<keyword evidence="3 6" id="KW-0479">Metal-binding</keyword>
<dbReference type="Pfam" id="PF01850">
    <property type="entry name" value="PIN"/>
    <property type="match status" value="1"/>
</dbReference>
<comment type="similarity">
    <text evidence="6">Belongs to the PINc/VapC protein family.</text>
</comment>
<dbReference type="GO" id="GO:0016787">
    <property type="term" value="F:hydrolase activity"/>
    <property type="evidence" value="ECO:0007669"/>
    <property type="project" value="UniProtKB-KW"/>
</dbReference>
<dbReference type="EMBL" id="AVPJ01000005">
    <property type="protein sequence ID" value="KGN32918.1"/>
    <property type="molecule type" value="Genomic_DNA"/>
</dbReference>
<comment type="caution">
    <text evidence="8">The sequence shown here is derived from an EMBL/GenBank/DDBJ whole genome shotgun (WGS) entry which is preliminary data.</text>
</comment>